<dbReference type="PANTHER" id="PTHR42856">
    <property type="entry name" value="ACYL-COENZYME A THIOESTERASE PAAI"/>
    <property type="match status" value="1"/>
</dbReference>
<gene>
    <name evidence="3" type="ORF">ENF32_02100</name>
</gene>
<evidence type="ECO:0000256" key="1">
    <source>
        <dbReference type="ARBA" id="ARBA00022801"/>
    </source>
</evidence>
<name>A0A7C0Y857_9BACT</name>
<protein>
    <submittedName>
        <fullName evidence="3">Hotdog fold thioesterase</fullName>
    </submittedName>
</protein>
<organism evidence="3">
    <name type="scientific">Thermosulfidibacter takaii</name>
    <dbReference type="NCBI Taxonomy" id="412593"/>
    <lineage>
        <taxon>Bacteria</taxon>
        <taxon>Pseudomonadati</taxon>
        <taxon>Thermosulfidibacterota</taxon>
        <taxon>Thermosulfidibacteria</taxon>
        <taxon>Thermosulfidibacterales</taxon>
        <taxon>Thermosulfidibacteraceae</taxon>
    </lineage>
</organism>
<keyword evidence="1" id="KW-0378">Hydrolase</keyword>
<dbReference type="Gene3D" id="3.10.129.10">
    <property type="entry name" value="Hotdog Thioesterase"/>
    <property type="match status" value="1"/>
</dbReference>
<proteinExistence type="predicted"/>
<dbReference type="SUPFAM" id="SSF54637">
    <property type="entry name" value="Thioesterase/thiol ester dehydrase-isomerase"/>
    <property type="match status" value="1"/>
</dbReference>
<dbReference type="NCBIfam" id="TIGR00369">
    <property type="entry name" value="unchar_dom_1"/>
    <property type="match status" value="1"/>
</dbReference>
<reference evidence="3" key="1">
    <citation type="journal article" date="2020" name="mSystems">
        <title>Genome- and Community-Level Interaction Insights into Carbon Utilization and Element Cycling Functions of Hydrothermarchaeota in Hydrothermal Sediment.</title>
        <authorList>
            <person name="Zhou Z."/>
            <person name="Liu Y."/>
            <person name="Xu W."/>
            <person name="Pan J."/>
            <person name="Luo Z.H."/>
            <person name="Li M."/>
        </authorList>
    </citation>
    <scope>NUCLEOTIDE SEQUENCE [LARGE SCALE GENOMIC DNA]</scope>
    <source>
        <strain evidence="3">HyVt-115</strain>
    </source>
</reference>
<comment type="caution">
    <text evidence="3">The sequence shown here is derived from an EMBL/GenBank/DDBJ whole genome shotgun (WGS) entry which is preliminary data.</text>
</comment>
<evidence type="ECO:0000313" key="3">
    <source>
        <dbReference type="EMBL" id="HDD52846.1"/>
    </source>
</evidence>
<dbReference type="AlphaFoldDB" id="A0A7C0Y857"/>
<dbReference type="GO" id="GO:0016289">
    <property type="term" value="F:acyl-CoA hydrolase activity"/>
    <property type="evidence" value="ECO:0007669"/>
    <property type="project" value="UniProtKB-ARBA"/>
</dbReference>
<dbReference type="InterPro" id="IPR003736">
    <property type="entry name" value="PAAI_dom"/>
</dbReference>
<sequence>MWYRGTKLVKEEGMVVESKRVIARRVGEYISGRDRLKRLLGAEVLEVSPGYAKVALTVEDKHLNAADVCHGGVLFSLSDLAFALASNSHGYLALALEVSMSFLRAVSSGERIVAEAREEHLGKRTATYVMTV</sequence>
<dbReference type="EMBL" id="DQWS01000079">
    <property type="protein sequence ID" value="HDD52846.1"/>
    <property type="molecule type" value="Genomic_DNA"/>
</dbReference>
<feature type="domain" description="Thioesterase" evidence="2">
    <location>
        <begin position="68"/>
        <end position="130"/>
    </location>
</feature>
<dbReference type="InterPro" id="IPR052723">
    <property type="entry name" value="Acyl-CoA_thioesterase_PaaI"/>
</dbReference>
<dbReference type="InterPro" id="IPR029069">
    <property type="entry name" value="HotDog_dom_sf"/>
</dbReference>
<dbReference type="InterPro" id="IPR006683">
    <property type="entry name" value="Thioestr_dom"/>
</dbReference>
<dbReference type="CDD" id="cd03443">
    <property type="entry name" value="PaaI_thioesterase"/>
    <property type="match status" value="1"/>
</dbReference>
<feature type="non-terminal residue" evidence="3">
    <location>
        <position position="132"/>
    </location>
</feature>
<dbReference type="Pfam" id="PF03061">
    <property type="entry name" value="4HBT"/>
    <property type="match status" value="1"/>
</dbReference>
<accession>A0A7C0Y857</accession>
<dbReference type="Proteomes" id="UP000885690">
    <property type="component" value="Unassembled WGS sequence"/>
</dbReference>
<dbReference type="PANTHER" id="PTHR42856:SF1">
    <property type="entry name" value="ACYL-COENZYME A THIOESTERASE PAAI"/>
    <property type="match status" value="1"/>
</dbReference>
<evidence type="ECO:0000259" key="2">
    <source>
        <dbReference type="Pfam" id="PF03061"/>
    </source>
</evidence>